<organism evidence="2 3">
    <name type="scientific">Chondrus crispus</name>
    <name type="common">Carrageen Irish moss</name>
    <name type="synonym">Polymorpha crispa</name>
    <dbReference type="NCBI Taxonomy" id="2769"/>
    <lineage>
        <taxon>Eukaryota</taxon>
        <taxon>Rhodophyta</taxon>
        <taxon>Florideophyceae</taxon>
        <taxon>Rhodymeniophycidae</taxon>
        <taxon>Gigartinales</taxon>
        <taxon>Gigartinaceae</taxon>
        <taxon>Chondrus</taxon>
    </lineage>
</organism>
<feature type="compositionally biased region" description="Basic residues" evidence="1">
    <location>
        <begin position="86"/>
        <end position="110"/>
    </location>
</feature>
<dbReference type="RefSeq" id="XP_005716181.1">
    <property type="nucleotide sequence ID" value="XM_005716124.1"/>
</dbReference>
<protein>
    <submittedName>
        <fullName evidence="2">Uncharacterized protein</fullName>
    </submittedName>
</protein>
<accession>R7QCY0</accession>
<gene>
    <name evidence="2" type="ORF">CHC_T00004686001</name>
</gene>
<evidence type="ECO:0000313" key="2">
    <source>
        <dbReference type="EMBL" id="CDF36362.1"/>
    </source>
</evidence>
<dbReference type="Proteomes" id="UP000012073">
    <property type="component" value="Unassembled WGS sequence"/>
</dbReference>
<sequence>MLNNYSAAECCARGPRCSGKAARTSGGCKTGRWMSQQSRKCKKHACLYCYQKGRRTNVPVCRMHAISKNCFRGKKPPAARPGRSSGRGRGKGKGKGRGRKRSGRKNRRRSGSGSRNNQRSAPRAGCAYRGTSGNKIVIPSTGLSAGNGWTKEAGAIIYRKGDPQGSVDAEGSGTMCVKVMFPSPGKYYFTALTKAPHPTEHNDMWVRISSGFDLVHTSKGAFKSGGSSWYKGYQNRGGMQMADYLLTIDNDGHQFQTKNVAAGPAYSLCISGRSTKFWVYKLVLIKCDGDNCNRNSPFIRSKMNGLPNSPCK</sequence>
<reference evidence="3" key="1">
    <citation type="journal article" date="2013" name="Proc. Natl. Acad. Sci. U.S.A.">
        <title>Genome structure and metabolic features in the red seaweed Chondrus crispus shed light on evolution of the Archaeplastida.</title>
        <authorList>
            <person name="Collen J."/>
            <person name="Porcel B."/>
            <person name="Carre W."/>
            <person name="Ball S.G."/>
            <person name="Chaparro C."/>
            <person name="Tonon T."/>
            <person name="Barbeyron T."/>
            <person name="Michel G."/>
            <person name="Noel B."/>
            <person name="Valentin K."/>
            <person name="Elias M."/>
            <person name="Artiguenave F."/>
            <person name="Arun A."/>
            <person name="Aury J.M."/>
            <person name="Barbosa-Neto J.F."/>
            <person name="Bothwell J.H."/>
            <person name="Bouget F.Y."/>
            <person name="Brillet L."/>
            <person name="Cabello-Hurtado F."/>
            <person name="Capella-Gutierrez S."/>
            <person name="Charrier B."/>
            <person name="Cladiere L."/>
            <person name="Cock J.M."/>
            <person name="Coelho S.M."/>
            <person name="Colleoni C."/>
            <person name="Czjzek M."/>
            <person name="Da Silva C."/>
            <person name="Delage L."/>
            <person name="Denoeud F."/>
            <person name="Deschamps P."/>
            <person name="Dittami S.M."/>
            <person name="Gabaldon T."/>
            <person name="Gachon C.M."/>
            <person name="Groisillier A."/>
            <person name="Herve C."/>
            <person name="Jabbari K."/>
            <person name="Katinka M."/>
            <person name="Kloareg B."/>
            <person name="Kowalczyk N."/>
            <person name="Labadie K."/>
            <person name="Leblanc C."/>
            <person name="Lopez P.J."/>
            <person name="McLachlan D.H."/>
            <person name="Meslet-Cladiere L."/>
            <person name="Moustafa A."/>
            <person name="Nehr Z."/>
            <person name="Nyvall Collen P."/>
            <person name="Panaud O."/>
            <person name="Partensky F."/>
            <person name="Poulain J."/>
            <person name="Rensing S.A."/>
            <person name="Rousvoal S."/>
            <person name="Samson G."/>
            <person name="Symeonidi A."/>
            <person name="Weissenbach J."/>
            <person name="Zambounis A."/>
            <person name="Wincker P."/>
            <person name="Boyen C."/>
        </authorList>
    </citation>
    <scope>NUCLEOTIDE SEQUENCE [LARGE SCALE GENOMIC DNA]</scope>
    <source>
        <strain evidence="3">cv. Stackhouse</strain>
    </source>
</reference>
<name>R7QCY0_CHOCR</name>
<feature type="region of interest" description="Disordered" evidence="1">
    <location>
        <begin position="72"/>
        <end position="128"/>
    </location>
</feature>
<dbReference type="EMBL" id="HG001774">
    <property type="protein sequence ID" value="CDF36362.1"/>
    <property type="molecule type" value="Genomic_DNA"/>
</dbReference>
<dbReference type="GeneID" id="17323906"/>
<evidence type="ECO:0000256" key="1">
    <source>
        <dbReference type="SAM" id="MobiDB-lite"/>
    </source>
</evidence>
<dbReference type="KEGG" id="ccp:CHC_T00004686001"/>
<dbReference type="Gramene" id="CDF36362">
    <property type="protein sequence ID" value="CDF36362"/>
    <property type="gene ID" value="CHC_T00004686001"/>
</dbReference>
<dbReference type="OrthoDB" id="5443at2759"/>
<proteinExistence type="predicted"/>
<evidence type="ECO:0000313" key="3">
    <source>
        <dbReference type="Proteomes" id="UP000012073"/>
    </source>
</evidence>
<keyword evidence="3" id="KW-1185">Reference proteome</keyword>
<dbReference type="AlphaFoldDB" id="R7QCY0"/>